<sequence length="189" mass="20659">MRLTLLGVFVAGALLLSGCDDSTSKARIALEAQMTDPLSAQYRNEQVKPWGVVCGEANVKNYAGGYIGFTPYIAFPMEGEDWTAVVVDDKNYDYVSPLCAKSPIDLYKAELLPESEKGWYVMLLPPPDAHGILNPQDLAKLSKLGYKVIVSKVGKGYLGPFKNKKSTEIVGYSMAVGSGVGWFSSQWMF</sequence>
<evidence type="ECO:0008006" key="3">
    <source>
        <dbReference type="Google" id="ProtNLM"/>
    </source>
</evidence>
<dbReference type="Proteomes" id="UP000545074">
    <property type="component" value="Unassembled WGS sequence"/>
</dbReference>
<accession>A0A7W2QBF5</accession>
<evidence type="ECO:0000313" key="1">
    <source>
        <dbReference type="EMBL" id="MBA6100242.1"/>
    </source>
</evidence>
<evidence type="ECO:0000313" key="2">
    <source>
        <dbReference type="Proteomes" id="UP000545074"/>
    </source>
</evidence>
<dbReference type="PROSITE" id="PS51257">
    <property type="entry name" value="PROKAR_LIPOPROTEIN"/>
    <property type="match status" value="1"/>
</dbReference>
<reference evidence="1 2" key="1">
    <citation type="submission" date="2020-07" db="EMBL/GenBank/DDBJ databases">
        <title>Diversity of carbapenemase encoding genes among Pseudomonas putida group clinical isolates in a tertiary Brazilian hospital.</title>
        <authorList>
            <person name="Alberto-Lei F."/>
            <person name="Nodari C.S."/>
            <person name="Streling A.P."/>
            <person name="Paulino J.T."/>
            <person name="Bessa-Neto F.O."/>
            <person name="Cayo R."/>
            <person name="Gales A.C."/>
        </authorList>
    </citation>
    <scope>NUCLEOTIDE SEQUENCE [LARGE SCALE GENOMIC DNA]</scope>
    <source>
        <strain evidence="1 2">12815</strain>
    </source>
</reference>
<dbReference type="RefSeq" id="WP_182390458.1">
    <property type="nucleotide sequence ID" value="NZ_JACGCX010000026.1"/>
</dbReference>
<dbReference type="AlphaFoldDB" id="A0A7W2QBF5"/>
<proteinExistence type="predicted"/>
<name>A0A7W2QBF5_9PSED</name>
<organism evidence="1 2">
    <name type="scientific">Pseudomonas juntendi</name>
    <dbReference type="NCBI Taxonomy" id="2666183"/>
    <lineage>
        <taxon>Bacteria</taxon>
        <taxon>Pseudomonadati</taxon>
        <taxon>Pseudomonadota</taxon>
        <taxon>Gammaproteobacteria</taxon>
        <taxon>Pseudomonadales</taxon>
        <taxon>Pseudomonadaceae</taxon>
        <taxon>Pseudomonas</taxon>
    </lineage>
</organism>
<protein>
    <recommendedName>
        <fullName evidence="3">Lipoprotein</fullName>
    </recommendedName>
</protein>
<gene>
    <name evidence="1" type="ORF">H4C80_24435</name>
</gene>
<comment type="caution">
    <text evidence="1">The sequence shown here is derived from an EMBL/GenBank/DDBJ whole genome shotgun (WGS) entry which is preliminary data.</text>
</comment>
<dbReference type="EMBL" id="JACGCX010000026">
    <property type="protein sequence ID" value="MBA6100242.1"/>
    <property type="molecule type" value="Genomic_DNA"/>
</dbReference>